<reference evidence="1 2" key="1">
    <citation type="submission" date="2020-04" db="EMBL/GenBank/DDBJ databases">
        <authorList>
            <person name="De Canck E."/>
        </authorList>
    </citation>
    <scope>NUCLEOTIDE SEQUENCE [LARGE SCALE GENOMIC DNA]</scope>
    <source>
        <strain evidence="1 2">LMG 6000</strain>
    </source>
</reference>
<proteinExistence type="predicted"/>
<gene>
    <name evidence="1" type="ORF">LMG6000_03721</name>
</gene>
<keyword evidence="2" id="KW-1185">Reference proteome</keyword>
<accession>A0A6S7F3W5</accession>
<dbReference type="Proteomes" id="UP000494183">
    <property type="component" value="Unassembled WGS sequence"/>
</dbReference>
<evidence type="ECO:0000313" key="1">
    <source>
        <dbReference type="EMBL" id="CAB3934487.1"/>
    </source>
</evidence>
<name>A0A6S7F3W5_9BURK</name>
<organism evidence="1 2">
    <name type="scientific">Achromobacter insolitus</name>
    <dbReference type="NCBI Taxonomy" id="217204"/>
    <lineage>
        <taxon>Bacteria</taxon>
        <taxon>Pseudomonadati</taxon>
        <taxon>Pseudomonadota</taxon>
        <taxon>Betaproteobacteria</taxon>
        <taxon>Burkholderiales</taxon>
        <taxon>Alcaligenaceae</taxon>
        <taxon>Achromobacter</taxon>
    </lineage>
</organism>
<dbReference type="EMBL" id="CADILH010000006">
    <property type="protein sequence ID" value="CAB3934487.1"/>
    <property type="molecule type" value="Genomic_DNA"/>
</dbReference>
<dbReference type="AlphaFoldDB" id="A0A6S7F3W5"/>
<evidence type="ECO:0000313" key="2">
    <source>
        <dbReference type="Proteomes" id="UP000494183"/>
    </source>
</evidence>
<sequence length="138" mass="14832">MEAFATPEAVKSIADMGRRYSGRLTSTISGGFAQQLVQAKRTAPRYCANANAKTLQDLMTARAQTVASARMLGRNLGHAEYQARNDRDNARRDQSILVGRGLIGQAATLYANAGVEFAMLGAQLGDVFGAFDETEEEA</sequence>
<evidence type="ECO:0008006" key="3">
    <source>
        <dbReference type="Google" id="ProtNLM"/>
    </source>
</evidence>
<protein>
    <recommendedName>
        <fullName evidence="3">Phasin domain-containing protein</fullName>
    </recommendedName>
</protein>